<proteinExistence type="predicted"/>
<keyword evidence="3" id="KW-1185">Reference proteome</keyword>
<dbReference type="AlphaFoldDB" id="A0AAF0DHF4"/>
<dbReference type="EMBL" id="CP120628">
    <property type="protein sequence ID" value="WEW58620.1"/>
    <property type="molecule type" value="Genomic_DNA"/>
</dbReference>
<reference evidence="2" key="1">
    <citation type="submission" date="2023-03" db="EMBL/GenBank/DDBJ databases">
        <title>Emydomyces testavorans Genome Sequence.</title>
        <authorList>
            <person name="Hoyer L."/>
        </authorList>
    </citation>
    <scope>NUCLEOTIDE SEQUENCE</scope>
    <source>
        <strain evidence="2">16-2883</strain>
    </source>
</reference>
<dbReference type="Proteomes" id="UP001219355">
    <property type="component" value="Chromosome 2"/>
</dbReference>
<accession>A0AAF0DHF4</accession>
<evidence type="ECO:0000256" key="1">
    <source>
        <dbReference type="SAM" id="MobiDB-lite"/>
    </source>
</evidence>
<feature type="region of interest" description="Disordered" evidence="1">
    <location>
        <begin position="67"/>
        <end position="92"/>
    </location>
</feature>
<gene>
    <name evidence="2" type="ORF">PRK78_004088</name>
</gene>
<organism evidence="2 3">
    <name type="scientific">Emydomyces testavorans</name>
    <dbReference type="NCBI Taxonomy" id="2070801"/>
    <lineage>
        <taxon>Eukaryota</taxon>
        <taxon>Fungi</taxon>
        <taxon>Dikarya</taxon>
        <taxon>Ascomycota</taxon>
        <taxon>Pezizomycotina</taxon>
        <taxon>Eurotiomycetes</taxon>
        <taxon>Eurotiomycetidae</taxon>
        <taxon>Onygenales</taxon>
        <taxon>Nannizziopsiaceae</taxon>
        <taxon>Emydomyces</taxon>
    </lineage>
</organism>
<sequence>MDPSDNQQEIHSIRYDLVEIAYPNMSWVNQAMQGMSNPSFGNIPNEAAASHTHNNNAADVNITKDPENEVATRGHGNPADINVTTDSADAATSEESTRVGIYAGVLHEDGGSTYDGSLAIFELAVHDPLQRGISAVIHSRLPQLRTLMDDIDNSPGDTVLTGSNRIDEEDAPNSALTEGQIERAEEFHSHANRNNIPSQGLVERQPSMEIVTRNPAAQDLWVQDIPTMYHQFHNLPRVTGDSRMASTQGSVNASNPMQFRHRIELSDRGHRSSRNRRDRIFAFFANPMIFSQVSIETQTLPANETPNLDTLPSDVLERIFEKLDGASQVCLALTAKVLGRATYGLNDTHMLFYNGVERQQLLCWRLGPSIPTRLKLCYIQVGGELERRGEQQGPTVRFTGEMPQITTSKTWRAPNAQPKPYGLT</sequence>
<evidence type="ECO:0000313" key="2">
    <source>
        <dbReference type="EMBL" id="WEW58620.1"/>
    </source>
</evidence>
<name>A0AAF0DHF4_9EURO</name>
<evidence type="ECO:0000313" key="3">
    <source>
        <dbReference type="Proteomes" id="UP001219355"/>
    </source>
</evidence>
<evidence type="ECO:0008006" key="4">
    <source>
        <dbReference type="Google" id="ProtNLM"/>
    </source>
</evidence>
<protein>
    <recommendedName>
        <fullName evidence="4">F-box domain-containing protein</fullName>
    </recommendedName>
</protein>